<dbReference type="Proteomes" id="UP000526501">
    <property type="component" value="Unassembled WGS sequence"/>
</dbReference>
<sequence length="66" mass="7755">MATNIELNETLLSKAMRLGGMRTKKEAVNQALSEYVQRREQLKILDFFGTVDMDPDYDYKKQRKVK</sequence>
<name>A0A7X1B504_9BACT</name>
<organism evidence="1 2">
    <name type="scientific">Pelagicoccus albus</name>
    <dbReference type="NCBI Taxonomy" id="415222"/>
    <lineage>
        <taxon>Bacteria</taxon>
        <taxon>Pseudomonadati</taxon>
        <taxon>Verrucomicrobiota</taxon>
        <taxon>Opitutia</taxon>
        <taxon>Puniceicoccales</taxon>
        <taxon>Pelagicoccaceae</taxon>
        <taxon>Pelagicoccus</taxon>
    </lineage>
</organism>
<keyword evidence="2" id="KW-1185">Reference proteome</keyword>
<evidence type="ECO:0000313" key="2">
    <source>
        <dbReference type="Proteomes" id="UP000526501"/>
    </source>
</evidence>
<reference evidence="1 2" key="1">
    <citation type="submission" date="2020-07" db="EMBL/GenBank/DDBJ databases">
        <authorList>
            <person name="Feng X."/>
        </authorList>
    </citation>
    <scope>NUCLEOTIDE SEQUENCE [LARGE SCALE GENOMIC DNA]</scope>
    <source>
        <strain evidence="1 2">JCM23202</strain>
    </source>
</reference>
<accession>A0A7X1B504</accession>
<dbReference type="Pfam" id="PF09957">
    <property type="entry name" value="VapB_antitoxin"/>
    <property type="match status" value="1"/>
</dbReference>
<proteinExistence type="predicted"/>
<dbReference type="EMBL" id="JACHVC010000006">
    <property type="protein sequence ID" value="MBC2605741.1"/>
    <property type="molecule type" value="Genomic_DNA"/>
</dbReference>
<evidence type="ECO:0000313" key="1">
    <source>
        <dbReference type="EMBL" id="MBC2605741.1"/>
    </source>
</evidence>
<gene>
    <name evidence="1" type="ORF">H5P27_06770</name>
</gene>
<dbReference type="InterPro" id="IPR019239">
    <property type="entry name" value="VapB_antitoxin"/>
</dbReference>
<dbReference type="RefSeq" id="WP_185659606.1">
    <property type="nucleotide sequence ID" value="NZ_CAWPOO010000006.1"/>
</dbReference>
<protein>
    <submittedName>
        <fullName evidence="1">Type II toxin-antitoxin system VapB family antitoxin</fullName>
    </submittedName>
</protein>
<comment type="caution">
    <text evidence="1">The sequence shown here is derived from an EMBL/GenBank/DDBJ whole genome shotgun (WGS) entry which is preliminary data.</text>
</comment>
<dbReference type="AlphaFoldDB" id="A0A7X1B504"/>